<dbReference type="GO" id="GO:0140662">
    <property type="term" value="F:ATP-dependent protein folding chaperone"/>
    <property type="evidence" value="ECO:0007669"/>
    <property type="project" value="InterPro"/>
</dbReference>
<evidence type="ECO:0000256" key="3">
    <source>
        <dbReference type="ARBA" id="ARBA00023186"/>
    </source>
</evidence>
<keyword evidence="6" id="KW-1185">Reference proteome</keyword>
<evidence type="ECO:0000313" key="5">
    <source>
        <dbReference type="EMBL" id="MBB6050509.1"/>
    </source>
</evidence>
<keyword evidence="3" id="KW-0143">Chaperone</keyword>
<comment type="similarity">
    <text evidence="4">Belongs to the heat shock protein 70 family.</text>
</comment>
<protein>
    <submittedName>
        <fullName evidence="5">Molecular chaperone DnaK (HSP70)</fullName>
    </submittedName>
</protein>
<dbReference type="GO" id="GO:0005524">
    <property type="term" value="F:ATP binding"/>
    <property type="evidence" value="ECO:0007669"/>
    <property type="project" value="UniProtKB-KW"/>
</dbReference>
<gene>
    <name evidence="5" type="ORF">HNQ39_002300</name>
</gene>
<organism evidence="5 6">
    <name type="scientific">Armatimonas rosea</name>
    <dbReference type="NCBI Taxonomy" id="685828"/>
    <lineage>
        <taxon>Bacteria</taxon>
        <taxon>Bacillati</taxon>
        <taxon>Armatimonadota</taxon>
        <taxon>Armatimonadia</taxon>
        <taxon>Armatimonadales</taxon>
        <taxon>Armatimonadaceae</taxon>
        <taxon>Armatimonas</taxon>
    </lineage>
</organism>
<name>A0A7W9W5I4_ARMRO</name>
<accession>A0A7W9W5I4</accession>
<dbReference type="SUPFAM" id="SSF53067">
    <property type="entry name" value="Actin-like ATPase domain"/>
    <property type="match status" value="2"/>
</dbReference>
<dbReference type="Pfam" id="PF00012">
    <property type="entry name" value="HSP70"/>
    <property type="match status" value="1"/>
</dbReference>
<keyword evidence="1 4" id="KW-0547">Nucleotide-binding</keyword>
<dbReference type="InterPro" id="IPR043129">
    <property type="entry name" value="ATPase_NBD"/>
</dbReference>
<dbReference type="InterPro" id="IPR013126">
    <property type="entry name" value="Hsp_70_fam"/>
</dbReference>
<dbReference type="PRINTS" id="PR00301">
    <property type="entry name" value="HEATSHOCK70"/>
</dbReference>
<dbReference type="AlphaFoldDB" id="A0A7W9W5I4"/>
<evidence type="ECO:0000256" key="2">
    <source>
        <dbReference type="ARBA" id="ARBA00022840"/>
    </source>
</evidence>
<reference evidence="5 6" key="1">
    <citation type="submission" date="2020-08" db="EMBL/GenBank/DDBJ databases">
        <title>Genomic Encyclopedia of Type Strains, Phase IV (KMG-IV): sequencing the most valuable type-strain genomes for metagenomic binning, comparative biology and taxonomic classification.</title>
        <authorList>
            <person name="Goeker M."/>
        </authorList>
    </citation>
    <scope>NUCLEOTIDE SEQUENCE [LARGE SCALE GENOMIC DNA]</scope>
    <source>
        <strain evidence="5 6">DSM 23562</strain>
    </source>
</reference>
<evidence type="ECO:0000313" key="6">
    <source>
        <dbReference type="Proteomes" id="UP000520814"/>
    </source>
</evidence>
<proteinExistence type="inferred from homology"/>
<dbReference type="RefSeq" id="WP_184195595.1">
    <property type="nucleotide sequence ID" value="NZ_JACHGW010000002.1"/>
</dbReference>
<evidence type="ECO:0000256" key="4">
    <source>
        <dbReference type="RuleBase" id="RU003322"/>
    </source>
</evidence>
<sequence>MELAVDFGTTNSVVAVVEEGNIRVISLPAIAREQPTTQATLVPTCVFVREKRRRLWPRFWMTEPEALIGQAALAHNFEGGAPGFAQSFKRALAQEPHRPVASVQGKTIAAREAAYLFLRELTAAARAAAAPGDKKLTQLTISGPVGYFETYRAELATLTKRLGVKSFKTIDEPIAAALGYGVNVGRDETLLVVDWGGGTLNLAVIRLGPGVLASGAAPILAKHMVGKGGDDVDYWLMEELLPGFEDIAAGRYDAKWEVMRAKESVSRTGGSTPISWRGIQRTLDRESLVALLTKRGLYDDLRTALTDIKIQLAETAPDLKVDEVLLTGGSTLLPEVPAVVDSFFPEAIVRHDNEFVFTAVASGAARFAGGVPVDDFIYHDYAIAVQESDGSVGYELLSPRRTRYPTAPDFAVRYYADYAGMEEMRFRVCEIGRLGQKPVAWEPRPNGSRYWSPKGETERAQVMELNPADAPLPLNPAGVGTSPRLRVTYNINADRWLCMTVEDLVKKQTLRDNVPVVRLR</sequence>
<comment type="caution">
    <text evidence="5">The sequence shown here is derived from an EMBL/GenBank/DDBJ whole genome shotgun (WGS) entry which is preliminary data.</text>
</comment>
<dbReference type="EMBL" id="JACHGW010000002">
    <property type="protein sequence ID" value="MBB6050509.1"/>
    <property type="molecule type" value="Genomic_DNA"/>
</dbReference>
<keyword evidence="2 4" id="KW-0067">ATP-binding</keyword>
<dbReference type="Gene3D" id="3.30.420.40">
    <property type="match status" value="2"/>
</dbReference>
<dbReference type="PANTHER" id="PTHR19375">
    <property type="entry name" value="HEAT SHOCK PROTEIN 70KDA"/>
    <property type="match status" value="1"/>
</dbReference>
<dbReference type="Proteomes" id="UP000520814">
    <property type="component" value="Unassembled WGS sequence"/>
</dbReference>
<evidence type="ECO:0000256" key="1">
    <source>
        <dbReference type="ARBA" id="ARBA00022741"/>
    </source>
</evidence>
<dbReference type="Gene3D" id="3.90.640.10">
    <property type="entry name" value="Actin, Chain A, domain 4"/>
    <property type="match status" value="1"/>
</dbReference>